<feature type="region of interest" description="Disordered" evidence="1">
    <location>
        <begin position="67"/>
        <end position="109"/>
    </location>
</feature>
<sequence length="163" mass="17972">MVIGPAFLRILWHYHSGASLVRGRLAARRTLAADDPLTILVLIISKASWTYYSTARRSRILSAINAQPPPSSLTHPASQGIAQPVQHTRSTVGSERTNPRQPSHERSPHHPAVFDVCLFFLDSRVQLATSRPSHIHTTVASDLCLHPGKQPSIPDDPLGQARW</sequence>
<dbReference type="Proteomes" id="UP000070133">
    <property type="component" value="Unassembled WGS sequence"/>
</dbReference>
<accession>A0A139HTG9</accession>
<reference evidence="2 3" key="1">
    <citation type="submission" date="2015-07" db="EMBL/GenBank/DDBJ databases">
        <title>Comparative genomics of the Sigatoka disease complex on banana suggests a link between parallel evolutionary changes in Pseudocercospora fijiensis and Pseudocercospora eumusae and increased virulence on the banana host.</title>
        <authorList>
            <person name="Chang T.-C."/>
            <person name="Salvucci A."/>
            <person name="Crous P.W."/>
            <person name="Stergiopoulos I."/>
        </authorList>
    </citation>
    <scope>NUCLEOTIDE SEQUENCE [LARGE SCALE GENOMIC DNA]</scope>
    <source>
        <strain evidence="2 3">CBS 114824</strain>
    </source>
</reference>
<keyword evidence="3" id="KW-1185">Reference proteome</keyword>
<comment type="caution">
    <text evidence="2">The sequence shown here is derived from an EMBL/GenBank/DDBJ whole genome shotgun (WGS) entry which is preliminary data.</text>
</comment>
<feature type="region of interest" description="Disordered" evidence="1">
    <location>
        <begin position="144"/>
        <end position="163"/>
    </location>
</feature>
<evidence type="ECO:0000313" key="2">
    <source>
        <dbReference type="EMBL" id="KXT05761.1"/>
    </source>
</evidence>
<organism evidence="2 3">
    <name type="scientific">Pseudocercospora eumusae</name>
    <dbReference type="NCBI Taxonomy" id="321146"/>
    <lineage>
        <taxon>Eukaryota</taxon>
        <taxon>Fungi</taxon>
        <taxon>Dikarya</taxon>
        <taxon>Ascomycota</taxon>
        <taxon>Pezizomycotina</taxon>
        <taxon>Dothideomycetes</taxon>
        <taxon>Dothideomycetidae</taxon>
        <taxon>Mycosphaerellales</taxon>
        <taxon>Mycosphaerellaceae</taxon>
        <taxon>Pseudocercospora</taxon>
    </lineage>
</organism>
<dbReference type="AlphaFoldDB" id="A0A139HTG9"/>
<proteinExistence type="predicted"/>
<name>A0A139HTG9_9PEZI</name>
<feature type="compositionally biased region" description="Polar residues" evidence="1">
    <location>
        <begin position="72"/>
        <end position="101"/>
    </location>
</feature>
<protein>
    <submittedName>
        <fullName evidence="2">Uncharacterized protein</fullName>
    </submittedName>
</protein>
<dbReference type="EMBL" id="LFZN01000010">
    <property type="protein sequence ID" value="KXT05761.1"/>
    <property type="molecule type" value="Genomic_DNA"/>
</dbReference>
<gene>
    <name evidence="2" type="ORF">AC578_1063</name>
</gene>
<evidence type="ECO:0000256" key="1">
    <source>
        <dbReference type="SAM" id="MobiDB-lite"/>
    </source>
</evidence>
<evidence type="ECO:0000313" key="3">
    <source>
        <dbReference type="Proteomes" id="UP000070133"/>
    </source>
</evidence>